<dbReference type="GeneID" id="5970446"/>
<reference evidence="2" key="1">
    <citation type="journal article" date="2007" name="Plant Cell">
        <title>Dothideomycete-plant interactions illuminated by genome sequencing and EST analysis of the wheat pathogen Stagonospora nodorum.</title>
        <authorList>
            <person name="Hane J.K."/>
            <person name="Lowe R.G."/>
            <person name="Solomon P.S."/>
            <person name="Tan K.C."/>
            <person name="Schoch C.L."/>
            <person name="Spatafora J.W."/>
            <person name="Crous P.W."/>
            <person name="Kodira C."/>
            <person name="Birren B.W."/>
            <person name="Galagan J.E."/>
            <person name="Torriani S.F."/>
            <person name="McDonald B.A."/>
            <person name="Oliver R.P."/>
        </authorList>
    </citation>
    <scope>NUCLEOTIDE SEQUENCE [LARGE SCALE GENOMIC DNA]</scope>
    <source>
        <strain evidence="2">SN15 / ATCC MYA-4574 / FGSC 10173</strain>
    </source>
</reference>
<gene>
    <name evidence="1" type="ORF">SNOG_02999</name>
</gene>
<evidence type="ECO:0008006" key="3">
    <source>
        <dbReference type="Google" id="ProtNLM"/>
    </source>
</evidence>
<organism evidence="1 2">
    <name type="scientific">Phaeosphaeria nodorum (strain SN15 / ATCC MYA-4574 / FGSC 10173)</name>
    <name type="common">Glume blotch fungus</name>
    <name type="synonym">Parastagonospora nodorum</name>
    <dbReference type="NCBI Taxonomy" id="321614"/>
    <lineage>
        <taxon>Eukaryota</taxon>
        <taxon>Fungi</taxon>
        <taxon>Dikarya</taxon>
        <taxon>Ascomycota</taxon>
        <taxon>Pezizomycotina</taxon>
        <taxon>Dothideomycetes</taxon>
        <taxon>Pleosporomycetidae</taxon>
        <taxon>Pleosporales</taxon>
        <taxon>Pleosporineae</taxon>
        <taxon>Phaeosphaeriaceae</taxon>
        <taxon>Parastagonospora</taxon>
    </lineage>
</organism>
<dbReference type="KEGG" id="pno:SNOG_02999"/>
<dbReference type="RefSeq" id="XP_001793589.1">
    <property type="nucleotide sequence ID" value="XM_001793537.1"/>
</dbReference>
<dbReference type="EMBL" id="CH445328">
    <property type="protein sequence ID" value="EAT89730.1"/>
    <property type="molecule type" value="Genomic_DNA"/>
</dbReference>
<proteinExistence type="predicted"/>
<name>Q0UZ15_PHANO</name>
<sequence length="206" mass="23348">MPGRCIFQDLECLIISLLPPFLINLLATSLNQSLSMSNGAETTDGFLGLPTELRLQIYGYIADTVPIPTSSTMEPYQGLILSCRQVYHEFESEAVKSVNQFLKASKAKWTTTLYDVLIPHIQTFVDTITITIKITGHIPPAIQLPRYHCNPLYYPHLATLIHNFIDNLPSFRLCMLKVDSPIVDVRLKRKRHKGIQEQADQRHLSS</sequence>
<dbReference type="AlphaFoldDB" id="Q0UZ15"/>
<evidence type="ECO:0000313" key="2">
    <source>
        <dbReference type="Proteomes" id="UP000001055"/>
    </source>
</evidence>
<dbReference type="Proteomes" id="UP000001055">
    <property type="component" value="Unassembled WGS sequence"/>
</dbReference>
<dbReference type="VEuPathDB" id="FungiDB:JI435_029990"/>
<dbReference type="InParanoid" id="Q0UZ15"/>
<protein>
    <recommendedName>
        <fullName evidence="3">F-box domain-containing protein</fullName>
    </recommendedName>
</protein>
<evidence type="ECO:0000313" key="1">
    <source>
        <dbReference type="EMBL" id="EAT89730.1"/>
    </source>
</evidence>
<accession>Q0UZ15</accession>